<organism evidence="2">
    <name type="scientific">Schistocephalus solidus</name>
    <name type="common">Tapeworm</name>
    <dbReference type="NCBI Taxonomy" id="70667"/>
    <lineage>
        <taxon>Eukaryota</taxon>
        <taxon>Metazoa</taxon>
        <taxon>Spiralia</taxon>
        <taxon>Lophotrochozoa</taxon>
        <taxon>Platyhelminthes</taxon>
        <taxon>Cestoda</taxon>
        <taxon>Eucestoda</taxon>
        <taxon>Diphyllobothriidea</taxon>
        <taxon>Diphyllobothriidae</taxon>
        <taxon>Schistocephalus</taxon>
    </lineage>
</organism>
<dbReference type="AlphaFoldDB" id="A0A0X3PA28"/>
<feature type="compositionally biased region" description="Low complexity" evidence="1">
    <location>
        <begin position="84"/>
        <end position="99"/>
    </location>
</feature>
<name>A0A0X3PA28_SCHSO</name>
<dbReference type="EMBL" id="GEEE01014682">
    <property type="protein sequence ID" value="JAP48543.1"/>
    <property type="molecule type" value="Transcribed_RNA"/>
</dbReference>
<sequence length="286" mass="31505">MPTSKRNSELTSEDINLDSSRRKRRRSSICSGLDVSNIIPSAEVDSVSSYGLRRSCRLSRKSLLPHLSQLTSSEKDMSQSANKEVVPSPVEPPTEASTSVPLLPLEQPTDLSTPLLSVLSAKPLPDFPVWQPSPVTQQSAPLIIEKVPDWLNVNKNYVPPALRGLETISEAAALRVGPATRPPPPPRGRRKKLPPPAPEQPVAAPLRILSFNDPAILCEVQADPEAPLSKFHIASARARLRRQKLRLKKLLSVNGGRCPPRVSVQTEHRFAEFLADWEMDAWQSPT</sequence>
<feature type="compositionally biased region" description="Polar residues" evidence="1">
    <location>
        <begin position="68"/>
        <end position="82"/>
    </location>
</feature>
<accession>A0A0X3PA28</accession>
<feature type="region of interest" description="Disordered" evidence="1">
    <location>
        <begin position="173"/>
        <end position="199"/>
    </location>
</feature>
<gene>
    <name evidence="2" type="ORF">TR126992</name>
</gene>
<protein>
    <submittedName>
        <fullName evidence="2">Uncharacterized protein</fullName>
    </submittedName>
</protein>
<evidence type="ECO:0000256" key="1">
    <source>
        <dbReference type="SAM" id="MobiDB-lite"/>
    </source>
</evidence>
<reference evidence="2" key="1">
    <citation type="submission" date="2016-01" db="EMBL/GenBank/DDBJ databases">
        <title>Reference transcriptome for the parasite Schistocephalus solidus: insights into the molecular evolution of parasitism.</title>
        <authorList>
            <person name="Hebert F.O."/>
            <person name="Grambauer S."/>
            <person name="Barber I."/>
            <person name="Landry C.R."/>
            <person name="Aubin-Horth N."/>
        </authorList>
    </citation>
    <scope>NUCLEOTIDE SEQUENCE</scope>
</reference>
<feature type="region of interest" description="Disordered" evidence="1">
    <location>
        <begin position="1"/>
        <end position="27"/>
    </location>
</feature>
<proteinExistence type="predicted"/>
<feature type="compositionally biased region" description="Polar residues" evidence="1">
    <location>
        <begin position="1"/>
        <end position="10"/>
    </location>
</feature>
<feature type="region of interest" description="Disordered" evidence="1">
    <location>
        <begin position="67"/>
        <end position="101"/>
    </location>
</feature>
<evidence type="ECO:0000313" key="2">
    <source>
        <dbReference type="EMBL" id="JAP48543.1"/>
    </source>
</evidence>